<evidence type="ECO:0000256" key="2">
    <source>
        <dbReference type="SAM" id="SignalP"/>
    </source>
</evidence>
<dbReference type="VEuPathDB" id="VectorBase:SSCA007152"/>
<proteinExistence type="predicted"/>
<keyword evidence="2" id="KW-0732">Signal</keyword>
<sequence>MMTFQLKSIHIIRRSILIVTIVLLMLQSLEADENLIRVKAREQSPLLRSRKRIFPTSSSLSNHQNHQDSSQTFRFGRDGIQDPQSSFDPIGSFRNDMISMISSETDPEFNDRVSNS</sequence>
<gene>
    <name evidence="3" type="ORF">QR98_0064460</name>
</gene>
<protein>
    <submittedName>
        <fullName evidence="3">Uncharacterized protein</fullName>
    </submittedName>
</protein>
<feature type="signal peptide" evidence="2">
    <location>
        <begin position="1"/>
        <end position="31"/>
    </location>
</feature>
<feature type="region of interest" description="Disordered" evidence="1">
    <location>
        <begin position="55"/>
        <end position="80"/>
    </location>
</feature>
<comment type="caution">
    <text evidence="3">The sequence shown here is derived from an EMBL/GenBank/DDBJ whole genome shotgun (WGS) entry which is preliminary data.</text>
</comment>
<dbReference type="Proteomes" id="UP000616769">
    <property type="component" value="Unassembled WGS sequence"/>
</dbReference>
<name>A0A132AAE1_SARSC</name>
<evidence type="ECO:0000313" key="4">
    <source>
        <dbReference type="Proteomes" id="UP000616769"/>
    </source>
</evidence>
<feature type="compositionally biased region" description="Polar residues" evidence="1">
    <location>
        <begin position="55"/>
        <end position="73"/>
    </location>
</feature>
<feature type="chain" id="PRO_5007287533" evidence="2">
    <location>
        <begin position="32"/>
        <end position="116"/>
    </location>
</feature>
<accession>A0A132AAE1</accession>
<dbReference type="OrthoDB" id="10070678at2759"/>
<dbReference type="EMBL" id="JXLN01012025">
    <property type="protein sequence ID" value="KPM07934.1"/>
    <property type="molecule type" value="Genomic_DNA"/>
</dbReference>
<reference evidence="3 4" key="1">
    <citation type="journal article" date="2015" name="Parasit. Vectors">
        <title>Draft genome of the scabies mite.</title>
        <authorList>
            <person name="Rider S.D.Jr."/>
            <person name="Morgan M.S."/>
            <person name="Arlian L.G."/>
        </authorList>
    </citation>
    <scope>NUCLEOTIDE SEQUENCE [LARGE SCALE GENOMIC DNA]</scope>
    <source>
        <strain evidence="3">Arlian Lab</strain>
    </source>
</reference>
<evidence type="ECO:0000313" key="3">
    <source>
        <dbReference type="EMBL" id="KPM07934.1"/>
    </source>
</evidence>
<organism evidence="3 4">
    <name type="scientific">Sarcoptes scabiei</name>
    <name type="common">Itch mite</name>
    <name type="synonym">Acarus scabiei</name>
    <dbReference type="NCBI Taxonomy" id="52283"/>
    <lineage>
        <taxon>Eukaryota</taxon>
        <taxon>Metazoa</taxon>
        <taxon>Ecdysozoa</taxon>
        <taxon>Arthropoda</taxon>
        <taxon>Chelicerata</taxon>
        <taxon>Arachnida</taxon>
        <taxon>Acari</taxon>
        <taxon>Acariformes</taxon>
        <taxon>Sarcoptiformes</taxon>
        <taxon>Astigmata</taxon>
        <taxon>Psoroptidia</taxon>
        <taxon>Sarcoptoidea</taxon>
        <taxon>Sarcoptidae</taxon>
        <taxon>Sarcoptinae</taxon>
        <taxon>Sarcoptes</taxon>
    </lineage>
</organism>
<evidence type="ECO:0000256" key="1">
    <source>
        <dbReference type="SAM" id="MobiDB-lite"/>
    </source>
</evidence>
<dbReference type="AlphaFoldDB" id="A0A132AAE1"/>